<evidence type="ECO:0000256" key="2">
    <source>
        <dbReference type="ARBA" id="ARBA00009009"/>
    </source>
</evidence>
<evidence type="ECO:0000256" key="4">
    <source>
        <dbReference type="SAM" id="SignalP"/>
    </source>
</evidence>
<dbReference type="GO" id="GO:0008800">
    <property type="term" value="F:beta-lactamase activity"/>
    <property type="evidence" value="ECO:0007669"/>
    <property type="project" value="UniProtKB-EC"/>
</dbReference>
<evidence type="ECO:0000256" key="3">
    <source>
        <dbReference type="ARBA" id="ARBA00012865"/>
    </source>
</evidence>
<feature type="domain" description="Beta-lactamase class A catalytic" evidence="5">
    <location>
        <begin position="55"/>
        <end position="275"/>
    </location>
</feature>
<reference evidence="6 7" key="1">
    <citation type="submission" date="2018-08" db="EMBL/GenBank/DDBJ databases">
        <title>Chryseobacterium nematophagum: a novel matrix digesting pathogen of nematodes.</title>
        <authorList>
            <person name="Page A."/>
            <person name="Roberts M."/>
            <person name="Felix M.-A."/>
            <person name="Weir W."/>
        </authorList>
    </citation>
    <scope>NUCLEOTIDE SEQUENCE [LARGE SCALE GENOMIC DNA]</scope>
    <source>
        <strain evidence="6 7">JUb129</strain>
    </source>
</reference>
<dbReference type="InterPro" id="IPR000871">
    <property type="entry name" value="Beta-lactam_class-A"/>
</dbReference>
<feature type="chain" id="PRO_5018212594" description="beta-lactamase" evidence="4">
    <location>
        <begin position="24"/>
        <end position="305"/>
    </location>
</feature>
<protein>
    <recommendedName>
        <fullName evidence="3">beta-lactamase</fullName>
        <ecNumber evidence="3">3.5.2.6</ecNumber>
    </recommendedName>
</protein>
<proteinExistence type="inferred from homology"/>
<feature type="signal peptide" evidence="4">
    <location>
        <begin position="1"/>
        <end position="23"/>
    </location>
</feature>
<comment type="catalytic activity">
    <reaction evidence="1">
        <text>a beta-lactam + H2O = a substituted beta-amino acid</text>
        <dbReference type="Rhea" id="RHEA:20401"/>
        <dbReference type="ChEBI" id="CHEBI:15377"/>
        <dbReference type="ChEBI" id="CHEBI:35627"/>
        <dbReference type="ChEBI" id="CHEBI:140347"/>
        <dbReference type="EC" id="3.5.2.6"/>
    </reaction>
</comment>
<evidence type="ECO:0000259" key="5">
    <source>
        <dbReference type="Pfam" id="PF13354"/>
    </source>
</evidence>
<dbReference type="PANTHER" id="PTHR35333">
    <property type="entry name" value="BETA-LACTAMASE"/>
    <property type="match status" value="1"/>
</dbReference>
<dbReference type="GO" id="GO:0046677">
    <property type="term" value="P:response to antibiotic"/>
    <property type="evidence" value="ECO:0007669"/>
    <property type="project" value="InterPro"/>
</dbReference>
<dbReference type="EC" id="3.5.2.6" evidence="3"/>
<comment type="caution">
    <text evidence="6">The sequence shown here is derived from an EMBL/GenBank/DDBJ whole genome shotgun (WGS) entry which is preliminary data.</text>
</comment>
<dbReference type="InterPro" id="IPR045155">
    <property type="entry name" value="Beta-lactam_cat"/>
</dbReference>
<dbReference type="PRINTS" id="PR00118">
    <property type="entry name" value="BLACTAMASEA"/>
</dbReference>
<dbReference type="SUPFAM" id="SSF56601">
    <property type="entry name" value="beta-lactamase/transpeptidase-like"/>
    <property type="match status" value="1"/>
</dbReference>
<evidence type="ECO:0000313" key="7">
    <source>
        <dbReference type="Proteomes" id="UP000278775"/>
    </source>
</evidence>
<dbReference type="Pfam" id="PF13354">
    <property type="entry name" value="Beta-lactamase2"/>
    <property type="match status" value="1"/>
</dbReference>
<evidence type="ECO:0000256" key="1">
    <source>
        <dbReference type="ARBA" id="ARBA00001526"/>
    </source>
</evidence>
<evidence type="ECO:0000313" key="6">
    <source>
        <dbReference type="EMBL" id="RNA64006.1"/>
    </source>
</evidence>
<gene>
    <name evidence="6" type="ORF">D1631_00440</name>
</gene>
<accession>A0A3M7TLR1</accession>
<dbReference type="GO" id="GO:0030655">
    <property type="term" value="P:beta-lactam antibiotic catabolic process"/>
    <property type="evidence" value="ECO:0007669"/>
    <property type="project" value="InterPro"/>
</dbReference>
<organism evidence="6 7">
    <name type="scientific">Chryseobacterium nematophagum</name>
    <dbReference type="NCBI Taxonomy" id="2305228"/>
    <lineage>
        <taxon>Bacteria</taxon>
        <taxon>Pseudomonadati</taxon>
        <taxon>Bacteroidota</taxon>
        <taxon>Flavobacteriia</taxon>
        <taxon>Flavobacteriales</taxon>
        <taxon>Weeksellaceae</taxon>
        <taxon>Chryseobacterium group</taxon>
        <taxon>Chryseobacterium</taxon>
    </lineage>
</organism>
<dbReference type="NCBIfam" id="NF033103">
    <property type="entry name" value="bla_class_A"/>
    <property type="match status" value="1"/>
</dbReference>
<keyword evidence="6" id="KW-0378">Hydrolase</keyword>
<comment type="similarity">
    <text evidence="2">Belongs to the class-A beta-lactamase family.</text>
</comment>
<name>A0A3M7TLR1_9FLAO</name>
<dbReference type="RefSeq" id="WP_122634761.1">
    <property type="nucleotide sequence ID" value="NZ_QWIU01000001.1"/>
</dbReference>
<dbReference type="Proteomes" id="UP000278775">
    <property type="component" value="Unassembled WGS sequence"/>
</dbReference>
<keyword evidence="4" id="KW-0732">Signal</keyword>
<dbReference type="EMBL" id="QWIU01000001">
    <property type="protein sequence ID" value="RNA64006.1"/>
    <property type="molecule type" value="Genomic_DNA"/>
</dbReference>
<dbReference type="Gene3D" id="3.40.710.10">
    <property type="entry name" value="DD-peptidase/beta-lactamase superfamily"/>
    <property type="match status" value="1"/>
</dbReference>
<dbReference type="AlphaFoldDB" id="A0A3M7TLR1"/>
<dbReference type="InterPro" id="IPR012338">
    <property type="entry name" value="Beta-lactam/transpept-like"/>
</dbReference>
<dbReference type="PANTHER" id="PTHR35333:SF3">
    <property type="entry name" value="BETA-LACTAMASE-TYPE TRANSPEPTIDASE FOLD CONTAINING PROTEIN"/>
    <property type="match status" value="1"/>
</dbReference>
<sequence length="305" mass="34176">MIKFKNIKCIIVALMFIPQVMFGQENKSLVQLQEKIKHIIYTAGGKIGVGVKGMDFKTGFVINGNHEYPMMSVFKFPIAFAVLDKVDKGELKLNQKFHMPKESLDTNTYSPMIKDFPNQDLDVTLADLLMYMVTKSDNNACDFLITKVAGGPAAINKYLHRAGVKDIAIAYTEGAMEKEKSLQYKNWLKPGGSLQLLQLLFDQKLLSKSNNDFLFQIMRELPDGSKRITVQLPAETELFHKTGYSGMNKQGMMAAFNDMGIVTLPNGKHLAISVFLSDFQGPLDRGINVIAAISKEIWDFYAIAK</sequence>
<dbReference type="OrthoDB" id="9772863at2"/>